<dbReference type="GO" id="GO:0008324">
    <property type="term" value="F:monoatomic cation transmembrane transporter activity"/>
    <property type="evidence" value="ECO:0007669"/>
    <property type="project" value="InterPro"/>
</dbReference>
<proteinExistence type="inferred from homology"/>
<dbReference type="Pfam" id="PF01769">
    <property type="entry name" value="MgtE"/>
    <property type="match status" value="1"/>
</dbReference>
<accession>A0A0C1V7W7</accession>
<comment type="subcellular location">
    <subcellularLocation>
        <location evidence="1">Membrane</location>
        <topology evidence="1">Multi-pass membrane protein</topology>
    </subcellularLocation>
</comment>
<dbReference type="SUPFAM" id="SSF161093">
    <property type="entry name" value="MgtE membrane domain-like"/>
    <property type="match status" value="1"/>
</dbReference>
<evidence type="ECO:0000256" key="6">
    <source>
        <dbReference type="ARBA" id="ARBA00022989"/>
    </source>
</evidence>
<dbReference type="HOGENOM" id="CLU_037408_4_0_6"/>
<organism evidence="10 11">
    <name type="scientific">Candidatus Riesia pediculischaeffi PTSU</name>
    <dbReference type="NCBI Taxonomy" id="1401651"/>
    <lineage>
        <taxon>Bacteria</taxon>
        <taxon>Pseudomonadati</taxon>
        <taxon>Pseudomonadota</taxon>
        <taxon>Gammaproteobacteria</taxon>
        <taxon>Enterobacterales</taxon>
        <taxon>Enterobacteriaceae</taxon>
        <taxon>Candidatus Riesia</taxon>
    </lineage>
</organism>
<dbReference type="AlphaFoldDB" id="A0A0C1V7W7"/>
<feature type="domain" description="SLC41A/MgtE integral membrane" evidence="9">
    <location>
        <begin position="67"/>
        <end position="189"/>
    </location>
</feature>
<evidence type="ECO:0000259" key="9">
    <source>
        <dbReference type="Pfam" id="PF01769"/>
    </source>
</evidence>
<keyword evidence="3" id="KW-0813">Transport</keyword>
<comment type="caution">
    <text evidence="10">The sequence shown here is derived from an EMBL/GenBank/DDBJ whole genome shotgun (WGS) entry which is preliminary data.</text>
</comment>
<keyword evidence="4 8" id="KW-0812">Transmembrane</keyword>
<evidence type="ECO:0000256" key="2">
    <source>
        <dbReference type="ARBA" id="ARBA00009749"/>
    </source>
</evidence>
<feature type="transmembrane region" description="Helical" evidence="8">
    <location>
        <begin position="110"/>
        <end position="129"/>
    </location>
</feature>
<dbReference type="OrthoDB" id="9790355at2"/>
<evidence type="ECO:0000256" key="7">
    <source>
        <dbReference type="ARBA" id="ARBA00023136"/>
    </source>
</evidence>
<feature type="transmembrane region" description="Helical" evidence="8">
    <location>
        <begin position="136"/>
        <end position="161"/>
    </location>
</feature>
<feature type="transmembrane region" description="Helical" evidence="8">
    <location>
        <begin position="173"/>
        <end position="195"/>
    </location>
</feature>
<evidence type="ECO:0000256" key="5">
    <source>
        <dbReference type="ARBA" id="ARBA00022842"/>
    </source>
</evidence>
<protein>
    <submittedName>
        <fullName evidence="10">Magnesium transporter</fullName>
    </submittedName>
</protein>
<dbReference type="PANTHER" id="PTHR41394">
    <property type="entry name" value="MAGNESIUM TRANSPORTER MGTE"/>
    <property type="match status" value="1"/>
</dbReference>
<keyword evidence="7 8" id="KW-0472">Membrane</keyword>
<evidence type="ECO:0000313" key="11">
    <source>
        <dbReference type="Proteomes" id="UP000054529"/>
    </source>
</evidence>
<sequence>MEKNREKEKNSKTELNHIENIFSSIWRSVRNRWIWPTINLCTAFIASRVIEIFESTISHIVVLATLMPIVACVGGNTGNQTTTIIIRAIALHQVKLSDISFLFLRELGVALVNGIFCGSITGVITYFLYHSIKISMIMMLAMILNLMTAALIGVAIPLIMIKIGKDPAIGSSVIITAITDTSGFFIFLWLATLFLI</sequence>
<evidence type="ECO:0000256" key="3">
    <source>
        <dbReference type="ARBA" id="ARBA00022448"/>
    </source>
</evidence>
<dbReference type="GO" id="GO:0016020">
    <property type="term" value="C:membrane"/>
    <property type="evidence" value="ECO:0007669"/>
    <property type="project" value="UniProtKB-SubCell"/>
</dbReference>
<evidence type="ECO:0000313" key="10">
    <source>
        <dbReference type="EMBL" id="KIE63938.1"/>
    </source>
</evidence>
<dbReference type="PANTHER" id="PTHR41394:SF5">
    <property type="entry name" value="SLC41A_MGTE INTEGRAL MEMBRANE DOMAIN-CONTAINING PROTEIN"/>
    <property type="match status" value="1"/>
</dbReference>
<dbReference type="Gene3D" id="1.10.357.20">
    <property type="entry name" value="SLC41 divalent cation transporters, integral membrane domain"/>
    <property type="match status" value="1"/>
</dbReference>
<dbReference type="Proteomes" id="UP000054529">
    <property type="component" value="Unassembled WGS sequence"/>
</dbReference>
<gene>
    <name evidence="10" type="ORF">P689_122107</name>
</gene>
<feature type="transmembrane region" description="Helical" evidence="8">
    <location>
        <begin position="56"/>
        <end position="77"/>
    </location>
</feature>
<name>A0A0C1V7W7_9ENTR</name>
<dbReference type="EMBL" id="AWXV01000004">
    <property type="protein sequence ID" value="KIE63938.1"/>
    <property type="molecule type" value="Genomic_DNA"/>
</dbReference>
<keyword evidence="5" id="KW-0460">Magnesium</keyword>
<evidence type="ECO:0000256" key="1">
    <source>
        <dbReference type="ARBA" id="ARBA00004141"/>
    </source>
</evidence>
<dbReference type="InterPro" id="IPR006667">
    <property type="entry name" value="SLC41_membr_dom"/>
</dbReference>
<dbReference type="InterPro" id="IPR036739">
    <property type="entry name" value="SLC41_membr_dom_sf"/>
</dbReference>
<keyword evidence="6 8" id="KW-1133">Transmembrane helix</keyword>
<comment type="similarity">
    <text evidence="2">Belongs to the SLC41A transporter family.</text>
</comment>
<reference evidence="10 11" key="1">
    <citation type="journal article" date="2014" name="G3 (Bethesda)">
        <title>Genome sequence of Candidatus Riesia pediculischaeffi, endosymbiont of chimpanzee lice, and genomic comparison of recently acquired endosymbionts from human and chimpanzee lice.</title>
        <authorList>
            <person name="Boyd B.M."/>
            <person name="Allen J.M."/>
            <person name="de Crecy-Lagard V."/>
            <person name="Reed D.L."/>
        </authorList>
    </citation>
    <scope>NUCLEOTIDE SEQUENCE [LARGE SCALE GENOMIC DNA]</scope>
    <source>
        <strain evidence="10 11">PTSU</strain>
    </source>
</reference>
<dbReference type="PATRIC" id="fig|1401651.3.peg.371"/>
<evidence type="ECO:0000256" key="4">
    <source>
        <dbReference type="ARBA" id="ARBA00022692"/>
    </source>
</evidence>
<feature type="transmembrane region" description="Helical" evidence="8">
    <location>
        <begin position="33"/>
        <end position="50"/>
    </location>
</feature>
<evidence type="ECO:0000256" key="8">
    <source>
        <dbReference type="SAM" id="Phobius"/>
    </source>
</evidence>